<reference evidence="3 4" key="1">
    <citation type="submission" date="2020-08" db="EMBL/GenBank/DDBJ databases">
        <title>Genomic Encyclopedia of Type Strains, Phase IV (KMG-IV): sequencing the most valuable type-strain genomes for metagenomic binning, comparative biology and taxonomic classification.</title>
        <authorList>
            <person name="Goeker M."/>
        </authorList>
    </citation>
    <scope>NUCLEOTIDE SEQUENCE [LARGE SCALE GENOMIC DNA]</scope>
    <source>
        <strain evidence="3 4">DSM 19979</strain>
    </source>
</reference>
<proteinExistence type="inferred from homology"/>
<dbReference type="PIRSF" id="PIRSF017082">
    <property type="entry name" value="YflP"/>
    <property type="match status" value="1"/>
</dbReference>
<accession>A0A840AJS9</accession>
<dbReference type="Pfam" id="PF03401">
    <property type="entry name" value="TctC"/>
    <property type="match status" value="1"/>
</dbReference>
<feature type="chain" id="PRO_5032734135" evidence="2">
    <location>
        <begin position="24"/>
        <end position="326"/>
    </location>
</feature>
<dbReference type="EMBL" id="JACIDJ010000009">
    <property type="protein sequence ID" value="MBB3900285.1"/>
    <property type="molecule type" value="Genomic_DNA"/>
</dbReference>
<organism evidence="3 4">
    <name type="scientific">Roseococcus suduntuyensis</name>
    <dbReference type="NCBI Taxonomy" id="455361"/>
    <lineage>
        <taxon>Bacteria</taxon>
        <taxon>Pseudomonadati</taxon>
        <taxon>Pseudomonadota</taxon>
        <taxon>Alphaproteobacteria</taxon>
        <taxon>Acetobacterales</taxon>
        <taxon>Roseomonadaceae</taxon>
        <taxon>Roseococcus</taxon>
    </lineage>
</organism>
<dbReference type="Gene3D" id="3.40.190.150">
    <property type="entry name" value="Bordetella uptake gene, domain 1"/>
    <property type="match status" value="1"/>
</dbReference>
<dbReference type="PANTHER" id="PTHR42928">
    <property type="entry name" value="TRICARBOXYLATE-BINDING PROTEIN"/>
    <property type="match status" value="1"/>
</dbReference>
<keyword evidence="2" id="KW-0732">Signal</keyword>
<keyword evidence="3" id="KW-0675">Receptor</keyword>
<dbReference type="Gene3D" id="3.40.190.10">
    <property type="entry name" value="Periplasmic binding protein-like II"/>
    <property type="match status" value="1"/>
</dbReference>
<dbReference type="InterPro" id="IPR005064">
    <property type="entry name" value="BUG"/>
</dbReference>
<name>A0A840AJS9_9PROT</name>
<gene>
    <name evidence="3" type="ORF">GGQ83_003761</name>
</gene>
<comment type="similarity">
    <text evidence="1">Belongs to the UPF0065 (bug) family.</text>
</comment>
<dbReference type="AlphaFoldDB" id="A0A840AJS9"/>
<feature type="signal peptide" evidence="2">
    <location>
        <begin position="1"/>
        <end position="23"/>
    </location>
</feature>
<protein>
    <submittedName>
        <fullName evidence="3">Tripartite-type tricarboxylate transporter receptor subunit TctC</fullName>
    </submittedName>
</protein>
<comment type="caution">
    <text evidence="3">The sequence shown here is derived from an EMBL/GenBank/DDBJ whole genome shotgun (WGS) entry which is preliminary data.</text>
</comment>
<evidence type="ECO:0000313" key="4">
    <source>
        <dbReference type="Proteomes" id="UP000553193"/>
    </source>
</evidence>
<dbReference type="InterPro" id="IPR042100">
    <property type="entry name" value="Bug_dom1"/>
</dbReference>
<dbReference type="RefSeq" id="WP_184386508.1">
    <property type="nucleotide sequence ID" value="NZ_JACIDJ010000009.1"/>
</dbReference>
<dbReference type="Proteomes" id="UP000553193">
    <property type="component" value="Unassembled WGS sequence"/>
</dbReference>
<sequence length="326" mass="33984">MVTRRHAVLAASASLFAPALVRAQAGAGWRPSRPIRCIVPFAAGGPTDILARLLADPVSAALGQPMAVENRSGAGGAIGADLVAKAPPDGHMVLVHDSAHAVAPALVARLPFHPVTDFTGIGVLVFAPLALSVHPSVPARNLEQIVALLKANPGRYNLATSGLGGPVHIAAEIFRTAADVSFEMVHYRGGAPAAAAVVSGEAHMTILSIAASLEQMRAGTMRPLVLTVANRNRLMPDVPTAAEAGLPGFFFENWRAAFAPANTPAPILASLSQAFHAGLRVHTERLLGFGEEPRPGFTESARVMEFVRAETGRYSSILRAAGVRPE</sequence>
<dbReference type="PANTHER" id="PTHR42928:SF5">
    <property type="entry name" value="BLR1237 PROTEIN"/>
    <property type="match status" value="1"/>
</dbReference>
<evidence type="ECO:0000256" key="2">
    <source>
        <dbReference type="SAM" id="SignalP"/>
    </source>
</evidence>
<evidence type="ECO:0000313" key="3">
    <source>
        <dbReference type="EMBL" id="MBB3900285.1"/>
    </source>
</evidence>
<evidence type="ECO:0000256" key="1">
    <source>
        <dbReference type="ARBA" id="ARBA00006987"/>
    </source>
</evidence>
<keyword evidence="4" id="KW-1185">Reference proteome</keyword>